<dbReference type="EMBL" id="DSPX01000039">
    <property type="protein sequence ID" value="HGF99787.1"/>
    <property type="molecule type" value="Genomic_DNA"/>
</dbReference>
<accession>A0A7C3ZUF4</accession>
<comment type="caution">
    <text evidence="2">The sequence shown here is derived from an EMBL/GenBank/DDBJ whole genome shotgun (WGS) entry which is preliminary data.</text>
</comment>
<dbReference type="Gene3D" id="3.90.1570.10">
    <property type="entry name" value="tt1808, chain A"/>
    <property type="match status" value="1"/>
</dbReference>
<dbReference type="InterPro" id="IPR011335">
    <property type="entry name" value="Restrct_endonuc-II-like"/>
</dbReference>
<dbReference type="PANTHER" id="PTHR36558:SF1">
    <property type="entry name" value="RESTRICTION ENDONUCLEASE DOMAIN-CONTAINING PROTEIN-RELATED"/>
    <property type="match status" value="1"/>
</dbReference>
<dbReference type="Pfam" id="PF05685">
    <property type="entry name" value="Uma2"/>
    <property type="match status" value="1"/>
</dbReference>
<keyword evidence="2" id="KW-0378">Hydrolase</keyword>
<sequence length="192" mass="22712">MQVQAEKRYYTPAEYLALEEAADYKNEYRDGEIVPMTGGSVNHNRIVLNLSSHLNFALRGTDYEPFTGDVRLWITRHRIFTYPDIMIIQGEPVYYENRKDTITNPLVIIEVLSKSTQEYDHTNKFKYYRTIPGFREYILINQYETYVEHFSKTEQNQWLLIAEHETSEAVLELAALEFSITLSDIYQRVTFE</sequence>
<dbReference type="AlphaFoldDB" id="A0A7C3ZUF4"/>
<dbReference type="PANTHER" id="PTHR36558">
    <property type="entry name" value="GLR1098 PROTEIN"/>
    <property type="match status" value="1"/>
</dbReference>
<dbReference type="InterPro" id="IPR008538">
    <property type="entry name" value="Uma2"/>
</dbReference>
<evidence type="ECO:0000313" key="2">
    <source>
        <dbReference type="EMBL" id="HGF99787.1"/>
    </source>
</evidence>
<organism evidence="2">
    <name type="scientific">Planktothricoides sp. SpSt-374</name>
    <dbReference type="NCBI Taxonomy" id="2282167"/>
    <lineage>
        <taxon>Bacteria</taxon>
        <taxon>Bacillati</taxon>
        <taxon>Cyanobacteriota</taxon>
        <taxon>Cyanophyceae</taxon>
        <taxon>Oscillatoriophycideae</taxon>
        <taxon>Oscillatoriales</taxon>
        <taxon>Oscillatoriaceae</taxon>
        <taxon>Planktothricoides</taxon>
    </lineage>
</organism>
<feature type="domain" description="Putative restriction endonuclease" evidence="1">
    <location>
        <begin position="13"/>
        <end position="182"/>
    </location>
</feature>
<keyword evidence="2" id="KW-0255">Endonuclease</keyword>
<keyword evidence="2" id="KW-0540">Nuclease</keyword>
<evidence type="ECO:0000259" key="1">
    <source>
        <dbReference type="Pfam" id="PF05685"/>
    </source>
</evidence>
<gene>
    <name evidence="2" type="ORF">ENR15_03730</name>
</gene>
<dbReference type="CDD" id="cd06260">
    <property type="entry name" value="DUF820-like"/>
    <property type="match status" value="1"/>
</dbReference>
<dbReference type="GO" id="GO:0004519">
    <property type="term" value="F:endonuclease activity"/>
    <property type="evidence" value="ECO:0007669"/>
    <property type="project" value="UniProtKB-KW"/>
</dbReference>
<protein>
    <submittedName>
        <fullName evidence="2">Uma2 family endonuclease</fullName>
    </submittedName>
</protein>
<reference evidence="2" key="1">
    <citation type="journal article" date="2020" name="mSystems">
        <title>Genome- and Community-Level Interaction Insights into Carbon Utilization and Element Cycling Functions of Hydrothermarchaeota in Hydrothermal Sediment.</title>
        <authorList>
            <person name="Zhou Z."/>
            <person name="Liu Y."/>
            <person name="Xu W."/>
            <person name="Pan J."/>
            <person name="Luo Z.H."/>
            <person name="Li M."/>
        </authorList>
    </citation>
    <scope>NUCLEOTIDE SEQUENCE [LARGE SCALE GENOMIC DNA]</scope>
    <source>
        <strain evidence="2">SpSt-374</strain>
    </source>
</reference>
<name>A0A7C3ZUF4_9CYAN</name>
<dbReference type="SUPFAM" id="SSF52980">
    <property type="entry name" value="Restriction endonuclease-like"/>
    <property type="match status" value="1"/>
</dbReference>
<dbReference type="InterPro" id="IPR012296">
    <property type="entry name" value="Nuclease_put_TT1808"/>
</dbReference>
<proteinExistence type="predicted"/>